<accession>A0A0R1QCH9</accession>
<dbReference type="PANTHER" id="PTHR37293">
    <property type="entry name" value="PHAGE REPLICATION PROTEIN-RELATED"/>
    <property type="match status" value="1"/>
</dbReference>
<dbReference type="Gene3D" id="1.10.10.10">
    <property type="entry name" value="Winged helix-like DNA-binding domain superfamily/Winged helix DNA-binding domain"/>
    <property type="match status" value="1"/>
</dbReference>
<feature type="domain" description="DnaB/C C-terminal" evidence="2">
    <location>
        <begin position="137"/>
        <end position="210"/>
    </location>
</feature>
<dbReference type="InterPro" id="IPR053162">
    <property type="entry name" value="DnaD"/>
</dbReference>
<evidence type="ECO:0000259" key="2">
    <source>
        <dbReference type="Pfam" id="PF07261"/>
    </source>
</evidence>
<dbReference type="EMBL" id="AZEU01000234">
    <property type="protein sequence ID" value="KRL42156.1"/>
    <property type="molecule type" value="Genomic_DNA"/>
</dbReference>
<keyword evidence="5" id="KW-1185">Reference proteome</keyword>
<dbReference type="Pfam" id="PF07261">
    <property type="entry name" value="DnaB_2"/>
    <property type="match status" value="1"/>
</dbReference>
<name>A0A0R1QCH9_9LACO</name>
<reference evidence="4 5" key="1">
    <citation type="journal article" date="2015" name="Genome Announc.">
        <title>Expanding the biotechnology potential of lactobacilli through comparative genomics of 213 strains and associated genera.</title>
        <authorList>
            <person name="Sun Z."/>
            <person name="Harris H.M."/>
            <person name="McCann A."/>
            <person name="Guo C."/>
            <person name="Argimon S."/>
            <person name="Zhang W."/>
            <person name="Yang X."/>
            <person name="Jeffery I.B."/>
            <person name="Cooney J.C."/>
            <person name="Kagawa T.F."/>
            <person name="Liu W."/>
            <person name="Song Y."/>
            <person name="Salvetti E."/>
            <person name="Wrobel A."/>
            <person name="Rasinkangas P."/>
            <person name="Parkhill J."/>
            <person name="Rea M.C."/>
            <person name="O'Sullivan O."/>
            <person name="Ritari J."/>
            <person name="Douillard F.P."/>
            <person name="Paul Ross R."/>
            <person name="Yang R."/>
            <person name="Briner A.E."/>
            <person name="Felis G.E."/>
            <person name="de Vos W.M."/>
            <person name="Barrangou R."/>
            <person name="Klaenhammer T.R."/>
            <person name="Caufield P.W."/>
            <person name="Cui Y."/>
            <person name="Zhang H."/>
            <person name="O'Toole P.W."/>
        </authorList>
    </citation>
    <scope>NUCLEOTIDE SEQUENCE [LARGE SCALE GENOMIC DNA]</scope>
    <source>
        <strain evidence="4 5">DSM 13343</strain>
    </source>
</reference>
<gene>
    <name evidence="4" type="ORF">FD01_GL002006</name>
</gene>
<dbReference type="NCBIfam" id="TIGR01446">
    <property type="entry name" value="DnaD_dom"/>
    <property type="match status" value="1"/>
</dbReference>
<dbReference type="Proteomes" id="UP000051790">
    <property type="component" value="Unassembled WGS sequence"/>
</dbReference>
<protein>
    <submittedName>
        <fullName evidence="4">DNA replication protein DnaD</fullName>
    </submittedName>
</protein>
<dbReference type="SUPFAM" id="SSF158499">
    <property type="entry name" value="DnaD domain-like"/>
    <property type="match status" value="1"/>
</dbReference>
<dbReference type="Gene3D" id="1.10.10.630">
    <property type="entry name" value="DnaD domain-like"/>
    <property type="match status" value="1"/>
</dbReference>
<dbReference type="PANTHER" id="PTHR37293:SF6">
    <property type="entry name" value="DNA REPLICATION PROTEIN DNAD"/>
    <property type="match status" value="1"/>
</dbReference>
<organism evidence="4 5">
    <name type="scientific">Lacticaseibacillus manihotivorans DSM 13343 = JCM 12514</name>
    <dbReference type="NCBI Taxonomy" id="1423769"/>
    <lineage>
        <taxon>Bacteria</taxon>
        <taxon>Bacillati</taxon>
        <taxon>Bacillota</taxon>
        <taxon>Bacilli</taxon>
        <taxon>Lactobacillales</taxon>
        <taxon>Lactobacillaceae</taxon>
        <taxon>Lacticaseibacillus</taxon>
    </lineage>
</organism>
<evidence type="ECO:0000256" key="1">
    <source>
        <dbReference type="ARBA" id="ARBA00093462"/>
    </source>
</evidence>
<evidence type="ECO:0000313" key="4">
    <source>
        <dbReference type="EMBL" id="KRL42156.1"/>
    </source>
</evidence>
<comment type="similarity">
    <text evidence="1">Belongs to the DnaB/DnaD family.</text>
</comment>
<dbReference type="InterPro" id="IPR034829">
    <property type="entry name" value="DnaD-like_sf"/>
</dbReference>
<comment type="caution">
    <text evidence="4">The sequence shown here is derived from an EMBL/GenBank/DDBJ whole genome shotgun (WGS) entry which is preliminary data.</text>
</comment>
<dbReference type="AlphaFoldDB" id="A0A0R1QCH9"/>
<dbReference type="PATRIC" id="fig|1423769.4.peg.2156"/>
<proteinExistence type="inferred from homology"/>
<dbReference type="InterPro" id="IPR006343">
    <property type="entry name" value="DnaB/C_C"/>
</dbReference>
<evidence type="ECO:0000259" key="3">
    <source>
        <dbReference type="Pfam" id="PF21984"/>
    </source>
</evidence>
<dbReference type="InterPro" id="IPR053843">
    <property type="entry name" value="DnaD_N"/>
</dbReference>
<dbReference type="Pfam" id="PF21984">
    <property type="entry name" value="DnaD_N"/>
    <property type="match status" value="1"/>
</dbReference>
<dbReference type="InterPro" id="IPR036388">
    <property type="entry name" value="WH-like_DNA-bd_sf"/>
</dbReference>
<evidence type="ECO:0000313" key="5">
    <source>
        <dbReference type="Proteomes" id="UP000051790"/>
    </source>
</evidence>
<sequence length="216" mass="24486">MESIRQLCSKEFSMADALNSFLQTRNTSFSDVLFSHFAQTDLTQSEFVVYLFLTRWGQTHVEAPEPQALAQATKMTPSGVYAAITSLINKQAIALISVSDNAGHSVDQYDVTPLLRRLLTTPETTTEKTSSGNALVFNQIEIEFGRPLSPIEQQTISDWLNIDHYDAGVIQLALREAVINQKYSLRYMDRILIAWEKQHLTTVQQVQAYQARREQL</sequence>
<feature type="domain" description="DnaD N-terminal" evidence="3">
    <location>
        <begin position="30"/>
        <end position="127"/>
    </location>
</feature>